<organism evidence="2 3">
    <name type="scientific">Eumeta variegata</name>
    <name type="common">Bagworm moth</name>
    <name type="synonym">Eumeta japonica</name>
    <dbReference type="NCBI Taxonomy" id="151549"/>
    <lineage>
        <taxon>Eukaryota</taxon>
        <taxon>Metazoa</taxon>
        <taxon>Ecdysozoa</taxon>
        <taxon>Arthropoda</taxon>
        <taxon>Hexapoda</taxon>
        <taxon>Insecta</taxon>
        <taxon>Pterygota</taxon>
        <taxon>Neoptera</taxon>
        <taxon>Endopterygota</taxon>
        <taxon>Lepidoptera</taxon>
        <taxon>Glossata</taxon>
        <taxon>Ditrysia</taxon>
        <taxon>Tineoidea</taxon>
        <taxon>Psychidae</taxon>
        <taxon>Oiketicinae</taxon>
        <taxon>Eumeta</taxon>
    </lineage>
</organism>
<name>A0A4C1SD85_EUMVA</name>
<proteinExistence type="predicted"/>
<keyword evidence="3" id="KW-1185">Reference proteome</keyword>
<feature type="compositionally biased region" description="Gly residues" evidence="1">
    <location>
        <begin position="57"/>
        <end position="67"/>
    </location>
</feature>
<evidence type="ECO:0000313" key="2">
    <source>
        <dbReference type="EMBL" id="GBO99356.1"/>
    </source>
</evidence>
<dbReference type="Proteomes" id="UP000299102">
    <property type="component" value="Unassembled WGS sequence"/>
</dbReference>
<comment type="caution">
    <text evidence="2">The sequence shown here is derived from an EMBL/GenBank/DDBJ whole genome shotgun (WGS) entry which is preliminary data.</text>
</comment>
<reference evidence="2 3" key="1">
    <citation type="journal article" date="2019" name="Commun. Biol.">
        <title>The bagworm genome reveals a unique fibroin gene that provides high tensile strength.</title>
        <authorList>
            <person name="Kono N."/>
            <person name="Nakamura H."/>
            <person name="Ohtoshi R."/>
            <person name="Tomita M."/>
            <person name="Numata K."/>
            <person name="Arakawa K."/>
        </authorList>
    </citation>
    <scope>NUCLEOTIDE SEQUENCE [LARGE SCALE GENOMIC DNA]</scope>
</reference>
<feature type="compositionally biased region" description="Polar residues" evidence="1">
    <location>
        <begin position="70"/>
        <end position="87"/>
    </location>
</feature>
<feature type="region of interest" description="Disordered" evidence="1">
    <location>
        <begin position="12"/>
        <end position="87"/>
    </location>
</feature>
<sequence length="87" mass="8295">MVLAAGSCARLENNYLPPSGALQSGGGPGLAPPGRPGFGGGPGGPPFASQVSAGGFRPSGGAPGGGQNVAILSQSNVNNGDGSYSWR</sequence>
<dbReference type="EMBL" id="BGZK01006539">
    <property type="protein sequence ID" value="GBO99356.1"/>
    <property type="molecule type" value="Genomic_DNA"/>
</dbReference>
<gene>
    <name evidence="2" type="ORF">EVAR_73368_1</name>
</gene>
<dbReference type="AlphaFoldDB" id="A0A4C1SD85"/>
<protein>
    <submittedName>
        <fullName evidence="2">Uncharacterized protein</fullName>
    </submittedName>
</protein>
<evidence type="ECO:0000256" key="1">
    <source>
        <dbReference type="SAM" id="MobiDB-lite"/>
    </source>
</evidence>
<accession>A0A4C1SD85</accession>
<evidence type="ECO:0000313" key="3">
    <source>
        <dbReference type="Proteomes" id="UP000299102"/>
    </source>
</evidence>
<feature type="compositionally biased region" description="Low complexity" evidence="1">
    <location>
        <begin position="46"/>
        <end position="56"/>
    </location>
</feature>